<protein>
    <recommendedName>
        <fullName evidence="5">ATP-dependent RNA helicase</fullName>
        <ecNumber evidence="5">3.6.4.13</ecNumber>
    </recommendedName>
</protein>
<dbReference type="InterPro" id="IPR001650">
    <property type="entry name" value="Helicase_C-like"/>
</dbReference>
<dbReference type="SMART" id="SM00490">
    <property type="entry name" value="HELICc"/>
    <property type="match status" value="1"/>
</dbReference>
<dbReference type="CDD" id="cd18787">
    <property type="entry name" value="SF2_C_DEAD"/>
    <property type="match status" value="1"/>
</dbReference>
<dbReference type="OrthoDB" id="193716at2759"/>
<dbReference type="GO" id="GO:0005524">
    <property type="term" value="F:ATP binding"/>
    <property type="evidence" value="ECO:0007669"/>
    <property type="project" value="UniProtKB-UniRule"/>
</dbReference>
<dbReference type="PROSITE" id="PS51192">
    <property type="entry name" value="HELICASE_ATP_BIND_1"/>
    <property type="match status" value="1"/>
</dbReference>
<evidence type="ECO:0000256" key="5">
    <source>
        <dbReference type="RuleBase" id="RU365068"/>
    </source>
</evidence>
<gene>
    <name evidence="9" type="ORF">BC936DRAFT_138548</name>
</gene>
<keyword evidence="4 5" id="KW-0694">RNA-binding</keyword>
<reference evidence="9 10" key="1">
    <citation type="journal article" date="2018" name="New Phytol.">
        <title>Phylogenomics of Endogonaceae and evolution of mycorrhizas within Mucoromycota.</title>
        <authorList>
            <person name="Chang Y."/>
            <person name="Desiro A."/>
            <person name="Na H."/>
            <person name="Sandor L."/>
            <person name="Lipzen A."/>
            <person name="Clum A."/>
            <person name="Barry K."/>
            <person name="Grigoriev I.V."/>
            <person name="Martin F.M."/>
            <person name="Stajich J.E."/>
            <person name="Smith M.E."/>
            <person name="Bonito G."/>
            <person name="Spatafora J.W."/>
        </authorList>
    </citation>
    <scope>NUCLEOTIDE SEQUENCE [LARGE SCALE GENOMIC DNA]</scope>
    <source>
        <strain evidence="9 10">GMNB39</strain>
    </source>
</reference>
<dbReference type="Proteomes" id="UP000268093">
    <property type="component" value="Unassembled WGS sequence"/>
</dbReference>
<comment type="similarity">
    <text evidence="5">Belongs to the DEAD box helicase family.</text>
</comment>
<proteinExistence type="inferred from homology"/>
<dbReference type="SUPFAM" id="SSF52540">
    <property type="entry name" value="P-loop containing nucleoside triphosphate hydrolases"/>
    <property type="match status" value="1"/>
</dbReference>
<dbReference type="GO" id="GO:0003724">
    <property type="term" value="F:RNA helicase activity"/>
    <property type="evidence" value="ECO:0007669"/>
    <property type="project" value="UniProtKB-EC"/>
</dbReference>
<dbReference type="Pfam" id="PF00271">
    <property type="entry name" value="Helicase_C"/>
    <property type="match status" value="1"/>
</dbReference>
<evidence type="ECO:0000313" key="10">
    <source>
        <dbReference type="Proteomes" id="UP000268093"/>
    </source>
</evidence>
<keyword evidence="5" id="KW-0347">Helicase</keyword>
<feature type="region of interest" description="Disordered" evidence="6">
    <location>
        <begin position="25"/>
        <end position="46"/>
    </location>
</feature>
<evidence type="ECO:0000256" key="2">
    <source>
        <dbReference type="ARBA" id="ARBA00022801"/>
    </source>
</evidence>
<evidence type="ECO:0000256" key="4">
    <source>
        <dbReference type="ARBA" id="ARBA00022884"/>
    </source>
</evidence>
<dbReference type="Gene3D" id="3.40.50.300">
    <property type="entry name" value="P-loop containing nucleotide triphosphate hydrolases"/>
    <property type="match status" value="2"/>
</dbReference>
<evidence type="ECO:0000256" key="6">
    <source>
        <dbReference type="SAM" id="MobiDB-lite"/>
    </source>
</evidence>
<dbReference type="EMBL" id="RBNI01013334">
    <property type="protein sequence ID" value="RUP33938.1"/>
    <property type="molecule type" value="Genomic_DNA"/>
</dbReference>
<keyword evidence="1 5" id="KW-0547">Nucleotide-binding</keyword>
<evidence type="ECO:0000256" key="3">
    <source>
        <dbReference type="ARBA" id="ARBA00022840"/>
    </source>
</evidence>
<feature type="domain" description="Helicase ATP-binding" evidence="7">
    <location>
        <begin position="314"/>
        <end position="496"/>
    </location>
</feature>
<dbReference type="GO" id="GO:0003723">
    <property type="term" value="F:RNA binding"/>
    <property type="evidence" value="ECO:0007669"/>
    <property type="project" value="UniProtKB-UniRule"/>
</dbReference>
<keyword evidence="10" id="KW-1185">Reference proteome</keyword>
<name>A0A433C5X9_9FUNG</name>
<feature type="region of interest" description="Disordered" evidence="6">
    <location>
        <begin position="571"/>
        <end position="593"/>
    </location>
</feature>
<sequence>MSAANASFTRPALIDINIYQSLKTPMEDENEDPSTSPHAVFANRPPTHVSPNMAAATSTYPFAFPPFGGVGIGQDANANAGVNGGKYTLRRLAPTDANQSYLSGGPDTTSDTASDISRLDEDISVFMSGVKVLRRPAQVFMSRYDKKVVIRYHFFFVFRFRQHVSRAHPQPAHNVHPNTPRTCTEVYSTPEHLCIIASSIYECRLANACRKHSSYLSQVNKSWQSLAHSRVNSLLFNNNAKSTWRKIASIHTHTKISSPPATAAAFEEEDLVEEEQDPPKKRFDSIDAICPETQRALAQEFKYTEMSKVQEAVLTKLPLSNDFLVKAKTGTGKTLAFLIPAVETALKSLSPQDIKAGRQCSILIVSPTRELAKQIAEEARRLLRFLPLKVHCLVGGEPKGPQIRLLNSNRCDVVVGTPGRLNDMLENVRDFKYQTSQVKVLILDEADQLLDMGFSEEVRRITSALPPDRQTLLFSATVSQDIKKIAAQSMRPQYTFIDAVDPNDVNTNLQTKQSYIVADYEEQLVLMRNIIENKVKVNGKIMVFCPTTKATMLYSELFRSILPNWIDEMDDERPRSRSRHSRFGPPPQRRAGPKIFELHSRKSQVQRTRISDEFRRHPLGILFTSDVSARGVDYPGVTLVLQVGVPSSREQYIHRLGRTGRAGKEGEGLLLMAPFEESFVKMELPDLPIQKLNEKDLEVTDDHRKEVKDVAFKIADDSDGEDLLHDAYMAYLGYCELCSIIP</sequence>
<feature type="domain" description="Helicase C-terminal" evidence="8">
    <location>
        <begin position="529"/>
        <end position="708"/>
    </location>
</feature>
<dbReference type="AlphaFoldDB" id="A0A433C5X9"/>
<dbReference type="EC" id="3.6.4.13" evidence="5"/>
<dbReference type="InterPro" id="IPR027417">
    <property type="entry name" value="P-loop_NTPase"/>
</dbReference>
<dbReference type="GO" id="GO:0016787">
    <property type="term" value="F:hydrolase activity"/>
    <property type="evidence" value="ECO:0007669"/>
    <property type="project" value="UniProtKB-KW"/>
</dbReference>
<evidence type="ECO:0000313" key="9">
    <source>
        <dbReference type="EMBL" id="RUP33938.1"/>
    </source>
</evidence>
<organism evidence="9 10">
    <name type="scientific">Jimgerdemannia flammicorona</name>
    <dbReference type="NCBI Taxonomy" id="994334"/>
    <lineage>
        <taxon>Eukaryota</taxon>
        <taxon>Fungi</taxon>
        <taxon>Fungi incertae sedis</taxon>
        <taxon>Mucoromycota</taxon>
        <taxon>Mucoromycotina</taxon>
        <taxon>Endogonomycetes</taxon>
        <taxon>Endogonales</taxon>
        <taxon>Endogonaceae</taxon>
        <taxon>Jimgerdemannia</taxon>
    </lineage>
</organism>
<dbReference type="PROSITE" id="PS51194">
    <property type="entry name" value="HELICASE_CTER"/>
    <property type="match status" value="1"/>
</dbReference>
<dbReference type="InterPro" id="IPR014001">
    <property type="entry name" value="Helicase_ATP-bd"/>
</dbReference>
<accession>A0A433C5X9</accession>
<dbReference type="SMART" id="SM00487">
    <property type="entry name" value="DEXDc"/>
    <property type="match status" value="1"/>
</dbReference>
<dbReference type="PANTHER" id="PTHR24031">
    <property type="entry name" value="RNA HELICASE"/>
    <property type="match status" value="1"/>
</dbReference>
<comment type="catalytic activity">
    <reaction evidence="5">
        <text>ATP + H2O = ADP + phosphate + H(+)</text>
        <dbReference type="Rhea" id="RHEA:13065"/>
        <dbReference type="ChEBI" id="CHEBI:15377"/>
        <dbReference type="ChEBI" id="CHEBI:15378"/>
        <dbReference type="ChEBI" id="CHEBI:30616"/>
        <dbReference type="ChEBI" id="CHEBI:43474"/>
        <dbReference type="ChEBI" id="CHEBI:456216"/>
        <dbReference type="EC" id="3.6.4.13"/>
    </reaction>
</comment>
<evidence type="ECO:0000259" key="8">
    <source>
        <dbReference type="PROSITE" id="PS51194"/>
    </source>
</evidence>
<dbReference type="Pfam" id="PF00270">
    <property type="entry name" value="DEAD"/>
    <property type="match status" value="1"/>
</dbReference>
<dbReference type="InterPro" id="IPR011545">
    <property type="entry name" value="DEAD/DEAH_box_helicase_dom"/>
</dbReference>
<comment type="function">
    <text evidence="5">RNA helicase.</text>
</comment>
<comment type="caution">
    <text evidence="9">The sequence shown here is derived from an EMBL/GenBank/DDBJ whole genome shotgun (WGS) entry which is preliminary data.</text>
</comment>
<keyword evidence="2 5" id="KW-0378">Hydrolase</keyword>
<keyword evidence="3 5" id="KW-0067">ATP-binding</keyword>
<evidence type="ECO:0000256" key="1">
    <source>
        <dbReference type="ARBA" id="ARBA00022741"/>
    </source>
</evidence>
<comment type="domain">
    <text evidence="5">The Q motif is unique to and characteristic of the DEAD box family of RNA helicases and controls ATP binding and hydrolysis.</text>
</comment>
<evidence type="ECO:0000259" key="7">
    <source>
        <dbReference type="PROSITE" id="PS51192"/>
    </source>
</evidence>